<feature type="domain" description="Nudix hydrolase" evidence="3">
    <location>
        <begin position="19"/>
        <end position="154"/>
    </location>
</feature>
<dbReference type="OrthoDB" id="276276at2759"/>
<dbReference type="PANTHER" id="PTHR21340">
    <property type="entry name" value="DIADENOSINE 5,5-P1,P4-TETRAPHOSPHATE PYROPHOSPHOHYDROLASE MUTT"/>
    <property type="match status" value="1"/>
</dbReference>
<accession>A0A139A9C8</accession>
<evidence type="ECO:0000313" key="5">
    <source>
        <dbReference type="Proteomes" id="UP000070544"/>
    </source>
</evidence>
<dbReference type="PANTHER" id="PTHR21340:SF0">
    <property type="entry name" value="BIS(5'-NUCLEOSYL)-TETRAPHOSPHATASE [ASYMMETRICAL]"/>
    <property type="match status" value="1"/>
</dbReference>
<gene>
    <name evidence="4" type="ORF">M427DRAFT_59108</name>
</gene>
<dbReference type="PROSITE" id="PS51462">
    <property type="entry name" value="NUDIX"/>
    <property type="match status" value="1"/>
</dbReference>
<dbReference type="InterPro" id="IPR020476">
    <property type="entry name" value="Nudix_hydrolase"/>
</dbReference>
<comment type="similarity">
    <text evidence="2">Belongs to the Nudix hydrolase family.</text>
</comment>
<dbReference type="Gene3D" id="3.90.79.10">
    <property type="entry name" value="Nucleoside Triphosphate Pyrophosphohydrolase"/>
    <property type="match status" value="1"/>
</dbReference>
<evidence type="ECO:0000256" key="2">
    <source>
        <dbReference type="RuleBase" id="RU003476"/>
    </source>
</evidence>
<dbReference type="SUPFAM" id="SSF55811">
    <property type="entry name" value="Nudix"/>
    <property type="match status" value="1"/>
</dbReference>
<dbReference type="PRINTS" id="PR00502">
    <property type="entry name" value="NUDIXFAMILY"/>
</dbReference>
<evidence type="ECO:0000259" key="3">
    <source>
        <dbReference type="PROSITE" id="PS51462"/>
    </source>
</evidence>
<dbReference type="EMBL" id="KQ965783">
    <property type="protein sequence ID" value="KXS13003.1"/>
    <property type="molecule type" value="Genomic_DNA"/>
</dbReference>
<evidence type="ECO:0000256" key="1">
    <source>
        <dbReference type="ARBA" id="ARBA00022801"/>
    </source>
</evidence>
<dbReference type="PROSITE" id="PS00893">
    <property type="entry name" value="NUDIX_BOX"/>
    <property type="match status" value="1"/>
</dbReference>
<sequence length="167" mass="19342">MRRERSYGFVMLRHSSLRSIRLTSDITSLDEVEVLLIHQRSGGHWSFPKGHEEPGETPIVTARRELFEETGLRAKPELWCAGEIYWESYTFQHPRKGAVNKTNGFFVGVVEDGPEESVKIQEEEVLEAKWCSFATAMVTLTFSEEKDLLNRVRSRLERDLEKKQSIL</sequence>
<dbReference type="GO" id="GO:0004081">
    <property type="term" value="F:bis(5'-nucleosyl)-tetraphosphatase (asymmetrical) activity"/>
    <property type="evidence" value="ECO:0007669"/>
    <property type="project" value="TreeGrafter"/>
</dbReference>
<proteinExistence type="inferred from homology"/>
<organism evidence="4 5">
    <name type="scientific">Gonapodya prolifera (strain JEL478)</name>
    <name type="common">Monoblepharis prolifera</name>
    <dbReference type="NCBI Taxonomy" id="1344416"/>
    <lineage>
        <taxon>Eukaryota</taxon>
        <taxon>Fungi</taxon>
        <taxon>Fungi incertae sedis</taxon>
        <taxon>Chytridiomycota</taxon>
        <taxon>Chytridiomycota incertae sedis</taxon>
        <taxon>Monoblepharidomycetes</taxon>
        <taxon>Monoblepharidales</taxon>
        <taxon>Gonapodyaceae</taxon>
        <taxon>Gonapodya</taxon>
    </lineage>
</organism>
<evidence type="ECO:0000313" key="4">
    <source>
        <dbReference type="EMBL" id="KXS13003.1"/>
    </source>
</evidence>
<protein>
    <recommendedName>
        <fullName evidence="3">Nudix hydrolase domain-containing protein</fullName>
    </recommendedName>
</protein>
<dbReference type="OMA" id="GKEVRYW"/>
<dbReference type="InterPro" id="IPR015797">
    <property type="entry name" value="NUDIX_hydrolase-like_dom_sf"/>
</dbReference>
<keyword evidence="1 2" id="KW-0378">Hydrolase</keyword>
<dbReference type="STRING" id="1344416.A0A139A9C8"/>
<dbReference type="AlphaFoldDB" id="A0A139A9C8"/>
<reference evidence="4 5" key="1">
    <citation type="journal article" date="2015" name="Genome Biol. Evol.">
        <title>Phylogenomic analyses indicate that early fungi evolved digesting cell walls of algal ancestors of land plants.</title>
        <authorList>
            <person name="Chang Y."/>
            <person name="Wang S."/>
            <person name="Sekimoto S."/>
            <person name="Aerts A.L."/>
            <person name="Choi C."/>
            <person name="Clum A."/>
            <person name="LaButti K.M."/>
            <person name="Lindquist E.A."/>
            <person name="Yee Ngan C."/>
            <person name="Ohm R.A."/>
            <person name="Salamov A.A."/>
            <person name="Grigoriev I.V."/>
            <person name="Spatafora J.W."/>
            <person name="Berbee M.L."/>
        </authorList>
    </citation>
    <scope>NUCLEOTIDE SEQUENCE [LARGE SCALE GENOMIC DNA]</scope>
    <source>
        <strain evidence="4 5">JEL478</strain>
    </source>
</reference>
<dbReference type="Pfam" id="PF00293">
    <property type="entry name" value="NUDIX"/>
    <property type="match status" value="1"/>
</dbReference>
<dbReference type="InterPro" id="IPR020084">
    <property type="entry name" value="NUDIX_hydrolase_CS"/>
</dbReference>
<name>A0A139A9C8_GONPJ</name>
<keyword evidence="5" id="KW-1185">Reference proteome</keyword>
<dbReference type="Proteomes" id="UP000070544">
    <property type="component" value="Unassembled WGS sequence"/>
</dbReference>
<dbReference type="GO" id="GO:0006167">
    <property type="term" value="P:AMP biosynthetic process"/>
    <property type="evidence" value="ECO:0007669"/>
    <property type="project" value="TreeGrafter"/>
</dbReference>
<dbReference type="GO" id="GO:0006754">
    <property type="term" value="P:ATP biosynthetic process"/>
    <property type="evidence" value="ECO:0007669"/>
    <property type="project" value="TreeGrafter"/>
</dbReference>
<dbReference type="InterPro" id="IPR000086">
    <property type="entry name" value="NUDIX_hydrolase_dom"/>
</dbReference>
<dbReference type="InterPro" id="IPR051325">
    <property type="entry name" value="Nudix_hydrolase_domain"/>
</dbReference>